<dbReference type="AlphaFoldDB" id="A0ABD5IPM3"/>
<organism evidence="1 2">
    <name type="scientific">Serratia marcescens</name>
    <dbReference type="NCBI Taxonomy" id="615"/>
    <lineage>
        <taxon>Bacteria</taxon>
        <taxon>Pseudomonadati</taxon>
        <taxon>Pseudomonadota</taxon>
        <taxon>Gammaproteobacteria</taxon>
        <taxon>Enterobacterales</taxon>
        <taxon>Yersiniaceae</taxon>
        <taxon>Serratia</taxon>
    </lineage>
</organism>
<gene>
    <name evidence="1" type="ORF">SJ435_27295</name>
</gene>
<evidence type="ECO:0000313" key="2">
    <source>
        <dbReference type="Proteomes" id="UP001275057"/>
    </source>
</evidence>
<dbReference type="Proteomes" id="UP001275057">
    <property type="component" value="Unassembled WGS sequence"/>
</dbReference>
<dbReference type="EMBL" id="JAXABG010000134">
    <property type="protein sequence ID" value="MDX7086074.1"/>
    <property type="molecule type" value="Genomic_DNA"/>
</dbReference>
<evidence type="ECO:0000313" key="1">
    <source>
        <dbReference type="EMBL" id="MDX7086074.1"/>
    </source>
</evidence>
<proteinExistence type="predicted"/>
<accession>A0ABD5IPM3</accession>
<comment type="caution">
    <text evidence="1">The sequence shown here is derived from an EMBL/GenBank/DDBJ whole genome shotgun (WGS) entry which is preliminary data.</text>
</comment>
<feature type="non-terminal residue" evidence="1">
    <location>
        <position position="1"/>
    </location>
</feature>
<protein>
    <submittedName>
        <fullName evidence="1">tRNA (Adenosine(37)-N6)-methyltransferase TrmM</fullName>
    </submittedName>
</protein>
<reference evidence="1 2" key="1">
    <citation type="submission" date="2023-11" db="EMBL/GenBank/DDBJ databases">
        <title>Detection of rare carbapenemases in Enterobacterales - comparison of two colorimetric and two CIM-based carbapenemase assays.</title>
        <authorList>
            <person name="Schaffarczyk L."/>
            <person name="Noster J."/>
            <person name="Stelzer Y."/>
            <person name="Sattler J."/>
            <person name="Gatermann S."/>
            <person name="Hamprecht A."/>
        </authorList>
    </citation>
    <scope>NUCLEOTIDE SEQUENCE [LARGE SCALE GENOMIC DNA]</scope>
    <source>
        <strain evidence="1 2">CIM-Carb-136</strain>
    </source>
</reference>
<name>A0ABD5IPM3_SERMA</name>
<sequence length="49" mass="5793">RADTPLHRVLLALTRRETPRREQALAIKQADGSYTDDVRRLIADFYLFY</sequence>